<accession>A0A834THB2</accession>
<sequence length="294" mass="33596">MLTKVPFLLKIICTEESELVRQSVLFAEAIVKPLSIHSAPTILQWTESNANSLTVKSLGVSHGAYFIFGIWEIWKARNTLIFENKAFDRILVGKKARYQVIEYTHLILQVSQPTYINQILIRWKASSNGWWKLNNGSCQGDPKLIVGGGVIRDSNENWVQGFAKFVGAENSPMAELWVIIESLKMAWQLQCSKLIVETNCIAVVKLINSDQLEYKLADIGNIHLGFLFLEHEEHNLTNDDEMKRRREPTAQGRTDHTTCSSKRFDSNPQKQFLAVRWRRHRRDAAAERVESGGE</sequence>
<dbReference type="SUPFAM" id="SSF53098">
    <property type="entry name" value="Ribonuclease H-like"/>
    <property type="match status" value="1"/>
</dbReference>
<dbReference type="GO" id="GO:0003676">
    <property type="term" value="F:nucleic acid binding"/>
    <property type="evidence" value="ECO:0007669"/>
    <property type="project" value="InterPro"/>
</dbReference>
<evidence type="ECO:0000313" key="3">
    <source>
        <dbReference type="EMBL" id="KAF7821162.1"/>
    </source>
</evidence>
<dbReference type="InterPro" id="IPR002156">
    <property type="entry name" value="RNaseH_domain"/>
</dbReference>
<organism evidence="3 4">
    <name type="scientific">Senna tora</name>
    <dbReference type="NCBI Taxonomy" id="362788"/>
    <lineage>
        <taxon>Eukaryota</taxon>
        <taxon>Viridiplantae</taxon>
        <taxon>Streptophyta</taxon>
        <taxon>Embryophyta</taxon>
        <taxon>Tracheophyta</taxon>
        <taxon>Spermatophyta</taxon>
        <taxon>Magnoliopsida</taxon>
        <taxon>eudicotyledons</taxon>
        <taxon>Gunneridae</taxon>
        <taxon>Pentapetalae</taxon>
        <taxon>rosids</taxon>
        <taxon>fabids</taxon>
        <taxon>Fabales</taxon>
        <taxon>Fabaceae</taxon>
        <taxon>Caesalpinioideae</taxon>
        <taxon>Cassia clade</taxon>
        <taxon>Senna</taxon>
    </lineage>
</organism>
<protein>
    <submittedName>
        <fullName evidence="3">Putative ribonuclease h protein</fullName>
    </submittedName>
</protein>
<evidence type="ECO:0000259" key="2">
    <source>
        <dbReference type="Pfam" id="PF13456"/>
    </source>
</evidence>
<dbReference type="OrthoDB" id="1750057at2759"/>
<evidence type="ECO:0000256" key="1">
    <source>
        <dbReference type="SAM" id="MobiDB-lite"/>
    </source>
</evidence>
<dbReference type="InterPro" id="IPR053151">
    <property type="entry name" value="RNase_H-like"/>
</dbReference>
<feature type="region of interest" description="Disordered" evidence="1">
    <location>
        <begin position="238"/>
        <end position="265"/>
    </location>
</feature>
<dbReference type="InterPro" id="IPR044730">
    <property type="entry name" value="RNase_H-like_dom_plant"/>
</dbReference>
<dbReference type="Proteomes" id="UP000634136">
    <property type="component" value="Unassembled WGS sequence"/>
</dbReference>
<dbReference type="Pfam" id="PF13456">
    <property type="entry name" value="RVT_3"/>
    <property type="match status" value="1"/>
</dbReference>
<keyword evidence="4" id="KW-1185">Reference proteome</keyword>
<dbReference type="PANTHER" id="PTHR47723:SF20">
    <property type="entry name" value="RNASE H TYPE-1 DOMAIN-CONTAINING PROTEIN"/>
    <property type="match status" value="1"/>
</dbReference>
<dbReference type="Gene3D" id="3.30.420.10">
    <property type="entry name" value="Ribonuclease H-like superfamily/Ribonuclease H"/>
    <property type="match status" value="1"/>
</dbReference>
<gene>
    <name evidence="3" type="ORF">G2W53_026617</name>
</gene>
<dbReference type="GO" id="GO:0004523">
    <property type="term" value="F:RNA-DNA hybrid ribonuclease activity"/>
    <property type="evidence" value="ECO:0007669"/>
    <property type="project" value="InterPro"/>
</dbReference>
<dbReference type="CDD" id="cd06222">
    <property type="entry name" value="RNase_H_like"/>
    <property type="match status" value="1"/>
</dbReference>
<feature type="compositionally biased region" description="Basic and acidic residues" evidence="1">
    <location>
        <begin position="238"/>
        <end position="256"/>
    </location>
</feature>
<proteinExistence type="predicted"/>
<name>A0A834THB2_9FABA</name>
<dbReference type="InterPro" id="IPR012337">
    <property type="entry name" value="RNaseH-like_sf"/>
</dbReference>
<dbReference type="AlphaFoldDB" id="A0A834THB2"/>
<reference evidence="3" key="1">
    <citation type="submission" date="2020-09" db="EMBL/GenBank/DDBJ databases">
        <title>Genome-Enabled Discovery of Anthraquinone Biosynthesis in Senna tora.</title>
        <authorList>
            <person name="Kang S.-H."/>
            <person name="Pandey R.P."/>
            <person name="Lee C.-M."/>
            <person name="Sim J.-S."/>
            <person name="Jeong J.-T."/>
            <person name="Choi B.-S."/>
            <person name="Jung M."/>
            <person name="Ginzburg D."/>
            <person name="Zhao K."/>
            <person name="Won S.Y."/>
            <person name="Oh T.-J."/>
            <person name="Yu Y."/>
            <person name="Kim N.-H."/>
            <person name="Lee O.R."/>
            <person name="Lee T.-H."/>
            <person name="Bashyal P."/>
            <person name="Kim T.-S."/>
            <person name="Lee W.-H."/>
            <person name="Kawkins C."/>
            <person name="Kim C.-K."/>
            <person name="Kim J.S."/>
            <person name="Ahn B.O."/>
            <person name="Rhee S.Y."/>
            <person name="Sohng J.K."/>
        </authorList>
    </citation>
    <scope>NUCLEOTIDE SEQUENCE</scope>
    <source>
        <tissue evidence="3">Leaf</tissue>
    </source>
</reference>
<comment type="caution">
    <text evidence="3">The sequence shown here is derived from an EMBL/GenBank/DDBJ whole genome shotgun (WGS) entry which is preliminary data.</text>
</comment>
<dbReference type="EMBL" id="JAAIUW010000008">
    <property type="protein sequence ID" value="KAF7821162.1"/>
    <property type="molecule type" value="Genomic_DNA"/>
</dbReference>
<dbReference type="PANTHER" id="PTHR47723">
    <property type="entry name" value="OS05G0353850 PROTEIN"/>
    <property type="match status" value="1"/>
</dbReference>
<feature type="domain" description="RNase H type-1" evidence="2">
    <location>
        <begin position="136"/>
        <end position="211"/>
    </location>
</feature>
<dbReference type="InterPro" id="IPR036397">
    <property type="entry name" value="RNaseH_sf"/>
</dbReference>
<evidence type="ECO:0000313" key="4">
    <source>
        <dbReference type="Proteomes" id="UP000634136"/>
    </source>
</evidence>